<organism evidence="5 6">
    <name type="scientific">Candidatus Yonathbacteria bacterium RIFOXYD1_FULL_52_36</name>
    <dbReference type="NCBI Taxonomy" id="1802730"/>
    <lineage>
        <taxon>Bacteria</taxon>
        <taxon>Candidatus Yonathiibacteriota</taxon>
    </lineage>
</organism>
<dbReference type="SUPFAM" id="SSF48208">
    <property type="entry name" value="Six-hairpin glycosidases"/>
    <property type="match status" value="1"/>
</dbReference>
<protein>
    <recommendedName>
        <fullName evidence="7">Glucanase</fullName>
    </recommendedName>
</protein>
<dbReference type="InterPro" id="IPR008928">
    <property type="entry name" value="6-hairpin_glycosidase_sf"/>
</dbReference>
<comment type="similarity">
    <text evidence="1">Belongs to the glycosyl hydrolase 8 (cellulase D) family.</text>
</comment>
<reference evidence="5 6" key="1">
    <citation type="journal article" date="2016" name="Nat. Commun.">
        <title>Thousands of microbial genomes shed light on interconnected biogeochemical processes in an aquifer system.</title>
        <authorList>
            <person name="Anantharaman K."/>
            <person name="Brown C.T."/>
            <person name="Hug L.A."/>
            <person name="Sharon I."/>
            <person name="Castelle C.J."/>
            <person name="Probst A.J."/>
            <person name="Thomas B.C."/>
            <person name="Singh A."/>
            <person name="Wilkins M.J."/>
            <person name="Karaoz U."/>
            <person name="Brodie E.L."/>
            <person name="Williams K.H."/>
            <person name="Hubbard S.S."/>
            <person name="Banfield J.F."/>
        </authorList>
    </citation>
    <scope>NUCLEOTIDE SEQUENCE [LARGE SCALE GENOMIC DNA]</scope>
</reference>
<keyword evidence="3" id="KW-0326">Glycosidase</keyword>
<evidence type="ECO:0008006" key="7">
    <source>
        <dbReference type="Google" id="ProtNLM"/>
    </source>
</evidence>
<sequence length="545" mass="58624">MLRTVLGASIGALLLIPFAASASTVSNEAQRAYTDWKSTFVTSNGAGSQGLRVNDPSAGNITVSEGQGYGMLLSVRHNDRATFDALWRYTKSHLDQRGLMHWKIDSSGNVTGANSATDGDEDIGYALLLADRTWGGSYLSEAKTYIDAMYQYEVEAGTYVLKPGDVWGGSDATNPSYFAPAYYREFAKVTGNNGWLKVLDKSYEILFAARDANTGLLPEWTTGTGESATRVTWNKNRDNFTYNAIRVPWRMAMDWVENKDPRAKDIADKMNHFFASQTTFYSGYTFDGKPLANYLDGTFMSGIAVGSVVSSDAAFRDRVINQLVAMKPSGYYSSSYRALALLTIADAEGSFPRIAASVVTAPVQAPAPEPTPAPEPIVTPTVVASTTVAKAPVVETTTTPVVVEAAPKPTVETAAPAPVTTVTPEPKATETETAPVVAATAAEHTPVGARTLEVMLPGGNSTVSGEKKLKVKIEDLDPKLYTATWSVDGGQENSMENANPSLKQAKIQFDNWTWHGEGPYKVTFTAKDSSGSVIGQSTVEIFVKQ</sequence>
<gene>
    <name evidence="5" type="ORF">A2591_03405</name>
</gene>
<dbReference type="GO" id="GO:0005975">
    <property type="term" value="P:carbohydrate metabolic process"/>
    <property type="evidence" value="ECO:0007669"/>
    <property type="project" value="InterPro"/>
</dbReference>
<dbReference type="Gene3D" id="1.50.10.10">
    <property type="match status" value="1"/>
</dbReference>
<comment type="caution">
    <text evidence="5">The sequence shown here is derived from an EMBL/GenBank/DDBJ whole genome shotgun (WGS) entry which is preliminary data.</text>
</comment>
<dbReference type="InterPro" id="IPR012341">
    <property type="entry name" value="6hp_glycosidase-like_sf"/>
</dbReference>
<feature type="chain" id="PRO_5009584442" description="Glucanase" evidence="4">
    <location>
        <begin position="23"/>
        <end position="545"/>
    </location>
</feature>
<dbReference type="Pfam" id="PF01270">
    <property type="entry name" value="Glyco_hydro_8"/>
    <property type="match status" value="1"/>
</dbReference>
<dbReference type="AlphaFoldDB" id="A0A1G2SJ85"/>
<dbReference type="STRING" id="1802730.A2591_03405"/>
<evidence type="ECO:0000256" key="1">
    <source>
        <dbReference type="ARBA" id="ARBA00009209"/>
    </source>
</evidence>
<evidence type="ECO:0000256" key="2">
    <source>
        <dbReference type="ARBA" id="ARBA00022801"/>
    </source>
</evidence>
<evidence type="ECO:0000256" key="4">
    <source>
        <dbReference type="SAM" id="SignalP"/>
    </source>
</evidence>
<accession>A0A1G2SJ85</accession>
<evidence type="ECO:0000256" key="3">
    <source>
        <dbReference type="ARBA" id="ARBA00023295"/>
    </source>
</evidence>
<dbReference type="GO" id="GO:0004553">
    <property type="term" value="F:hydrolase activity, hydrolyzing O-glycosyl compounds"/>
    <property type="evidence" value="ECO:0007669"/>
    <property type="project" value="InterPro"/>
</dbReference>
<keyword evidence="4" id="KW-0732">Signal</keyword>
<dbReference type="Proteomes" id="UP000178168">
    <property type="component" value="Unassembled WGS sequence"/>
</dbReference>
<name>A0A1G2SJ85_9BACT</name>
<evidence type="ECO:0000313" key="6">
    <source>
        <dbReference type="Proteomes" id="UP000178168"/>
    </source>
</evidence>
<evidence type="ECO:0000313" key="5">
    <source>
        <dbReference type="EMBL" id="OHA84738.1"/>
    </source>
</evidence>
<proteinExistence type="inferred from homology"/>
<dbReference type="PRINTS" id="PR00735">
    <property type="entry name" value="GLHYDRLASE8"/>
</dbReference>
<feature type="signal peptide" evidence="4">
    <location>
        <begin position="1"/>
        <end position="22"/>
    </location>
</feature>
<dbReference type="EMBL" id="MHUZ01000035">
    <property type="protein sequence ID" value="OHA84738.1"/>
    <property type="molecule type" value="Genomic_DNA"/>
</dbReference>
<keyword evidence="2" id="KW-0378">Hydrolase</keyword>
<dbReference type="InterPro" id="IPR002037">
    <property type="entry name" value="Glyco_hydro_8"/>
</dbReference>